<gene>
    <name evidence="1" type="ORF">WMW72_16025</name>
</gene>
<keyword evidence="2" id="KW-1185">Reference proteome</keyword>
<accession>A0ABU9DKN5</accession>
<reference evidence="1 2" key="1">
    <citation type="submission" date="2024-04" db="EMBL/GenBank/DDBJ databases">
        <title>draft genome sequnece of Paenibacillus filicis.</title>
        <authorList>
            <person name="Kim D.-U."/>
        </authorList>
    </citation>
    <scope>NUCLEOTIDE SEQUENCE [LARGE SCALE GENOMIC DNA]</scope>
    <source>
        <strain evidence="1 2">KACC14197</strain>
    </source>
</reference>
<proteinExistence type="predicted"/>
<dbReference type="RefSeq" id="WP_341416511.1">
    <property type="nucleotide sequence ID" value="NZ_JBBPCC010000009.1"/>
</dbReference>
<protein>
    <submittedName>
        <fullName evidence="1">Uncharacterized protein</fullName>
    </submittedName>
</protein>
<comment type="caution">
    <text evidence="1">The sequence shown here is derived from an EMBL/GenBank/DDBJ whole genome shotgun (WGS) entry which is preliminary data.</text>
</comment>
<name>A0ABU9DKN5_9BACL</name>
<evidence type="ECO:0000313" key="1">
    <source>
        <dbReference type="EMBL" id="MEK8129415.1"/>
    </source>
</evidence>
<dbReference type="Proteomes" id="UP001469365">
    <property type="component" value="Unassembled WGS sequence"/>
</dbReference>
<organism evidence="1 2">
    <name type="scientific">Paenibacillus filicis</name>
    <dbReference type="NCBI Taxonomy" id="669464"/>
    <lineage>
        <taxon>Bacteria</taxon>
        <taxon>Bacillati</taxon>
        <taxon>Bacillota</taxon>
        <taxon>Bacilli</taxon>
        <taxon>Bacillales</taxon>
        <taxon>Paenibacillaceae</taxon>
        <taxon>Paenibacillus</taxon>
    </lineage>
</organism>
<sequence>MQSDQALSVDALAINRPASLQIPAQIQTPARLLRLRALAARRVSVCFQIHRLGQMPFSLAGKRMLQNVP</sequence>
<dbReference type="EMBL" id="JBBPCC010000009">
    <property type="protein sequence ID" value="MEK8129415.1"/>
    <property type="molecule type" value="Genomic_DNA"/>
</dbReference>
<evidence type="ECO:0000313" key="2">
    <source>
        <dbReference type="Proteomes" id="UP001469365"/>
    </source>
</evidence>